<comment type="caution">
    <text evidence="1">The sequence shown here is derived from an EMBL/GenBank/DDBJ whole genome shotgun (WGS) entry which is preliminary data.</text>
</comment>
<name>A0A6G0Y6E8_APHCR</name>
<protein>
    <submittedName>
        <fullName evidence="1">Uncharacterized protein</fullName>
    </submittedName>
</protein>
<dbReference type="EMBL" id="VUJU01005938">
    <property type="protein sequence ID" value="KAF0749870.1"/>
    <property type="molecule type" value="Genomic_DNA"/>
</dbReference>
<dbReference type="OrthoDB" id="6624189at2759"/>
<accession>A0A6G0Y6E8</accession>
<dbReference type="AlphaFoldDB" id="A0A6G0Y6E8"/>
<evidence type="ECO:0000313" key="1">
    <source>
        <dbReference type="EMBL" id="KAF0749870.1"/>
    </source>
</evidence>
<proteinExistence type="predicted"/>
<keyword evidence="2" id="KW-1185">Reference proteome</keyword>
<gene>
    <name evidence="1" type="ORF">FWK35_00020913</name>
</gene>
<evidence type="ECO:0000313" key="2">
    <source>
        <dbReference type="Proteomes" id="UP000478052"/>
    </source>
</evidence>
<sequence>GRPRRRWEDGVRDDVKALGGGEDWRLQASNRENWRTNSTSRKIV</sequence>
<dbReference type="Proteomes" id="UP000478052">
    <property type="component" value="Unassembled WGS sequence"/>
</dbReference>
<organism evidence="1 2">
    <name type="scientific">Aphis craccivora</name>
    <name type="common">Cowpea aphid</name>
    <dbReference type="NCBI Taxonomy" id="307492"/>
    <lineage>
        <taxon>Eukaryota</taxon>
        <taxon>Metazoa</taxon>
        <taxon>Ecdysozoa</taxon>
        <taxon>Arthropoda</taxon>
        <taxon>Hexapoda</taxon>
        <taxon>Insecta</taxon>
        <taxon>Pterygota</taxon>
        <taxon>Neoptera</taxon>
        <taxon>Paraneoptera</taxon>
        <taxon>Hemiptera</taxon>
        <taxon>Sternorrhyncha</taxon>
        <taxon>Aphidomorpha</taxon>
        <taxon>Aphidoidea</taxon>
        <taxon>Aphididae</taxon>
        <taxon>Aphidini</taxon>
        <taxon>Aphis</taxon>
        <taxon>Aphis</taxon>
    </lineage>
</organism>
<reference evidence="1 2" key="1">
    <citation type="submission" date="2019-08" db="EMBL/GenBank/DDBJ databases">
        <title>Whole genome of Aphis craccivora.</title>
        <authorList>
            <person name="Voronova N.V."/>
            <person name="Shulinski R.S."/>
            <person name="Bandarenka Y.V."/>
            <person name="Zhorov D.G."/>
            <person name="Warner D."/>
        </authorList>
    </citation>
    <scope>NUCLEOTIDE SEQUENCE [LARGE SCALE GENOMIC DNA]</scope>
    <source>
        <strain evidence="1">180601</strain>
        <tissue evidence="1">Whole Body</tissue>
    </source>
</reference>
<feature type="non-terminal residue" evidence="1">
    <location>
        <position position="1"/>
    </location>
</feature>